<comment type="caution">
    <text evidence="1">The sequence shown here is derived from an EMBL/GenBank/DDBJ whole genome shotgun (WGS) entry which is preliminary data.</text>
</comment>
<sequence>CLEAAPKDASKTCIKMCVLHNRGILVSYLDLKIR</sequence>
<organism evidence="1 2">
    <name type="scientific">Allacma fusca</name>
    <dbReference type="NCBI Taxonomy" id="39272"/>
    <lineage>
        <taxon>Eukaryota</taxon>
        <taxon>Metazoa</taxon>
        <taxon>Ecdysozoa</taxon>
        <taxon>Arthropoda</taxon>
        <taxon>Hexapoda</taxon>
        <taxon>Collembola</taxon>
        <taxon>Symphypleona</taxon>
        <taxon>Sminthuridae</taxon>
        <taxon>Allacma</taxon>
    </lineage>
</organism>
<evidence type="ECO:0000313" key="1">
    <source>
        <dbReference type="EMBL" id="CAG7716783.1"/>
    </source>
</evidence>
<gene>
    <name evidence="1" type="ORF">AFUS01_LOCUS6272</name>
</gene>
<feature type="non-terminal residue" evidence="1">
    <location>
        <position position="1"/>
    </location>
</feature>
<proteinExistence type="predicted"/>
<keyword evidence="2" id="KW-1185">Reference proteome</keyword>
<evidence type="ECO:0000313" key="2">
    <source>
        <dbReference type="Proteomes" id="UP000708208"/>
    </source>
</evidence>
<dbReference type="EMBL" id="CAJVCH010041173">
    <property type="protein sequence ID" value="CAG7716783.1"/>
    <property type="molecule type" value="Genomic_DNA"/>
</dbReference>
<protein>
    <submittedName>
        <fullName evidence="1">Uncharacterized protein</fullName>
    </submittedName>
</protein>
<dbReference type="Proteomes" id="UP000708208">
    <property type="component" value="Unassembled WGS sequence"/>
</dbReference>
<dbReference type="AlphaFoldDB" id="A0A8J2JYF0"/>
<reference evidence="1" key="1">
    <citation type="submission" date="2021-06" db="EMBL/GenBank/DDBJ databases">
        <authorList>
            <person name="Hodson N. C."/>
            <person name="Mongue J. A."/>
            <person name="Jaron S. K."/>
        </authorList>
    </citation>
    <scope>NUCLEOTIDE SEQUENCE</scope>
</reference>
<name>A0A8J2JYF0_9HEXA</name>
<accession>A0A8J2JYF0</accession>